<dbReference type="PROSITE" id="PS51318">
    <property type="entry name" value="TAT"/>
    <property type="match status" value="1"/>
</dbReference>
<feature type="domain" description="ABC transporter substrate-binding protein PnrA-like" evidence="3">
    <location>
        <begin position="41"/>
        <end position="292"/>
    </location>
</feature>
<gene>
    <name evidence="4" type="ORF">STARVERO_03729</name>
</gene>
<protein>
    <submittedName>
        <fullName evidence="4">Purine-binding protein</fullName>
    </submittedName>
</protein>
<dbReference type="CDD" id="cd19963">
    <property type="entry name" value="PBP1_BMP-like"/>
    <property type="match status" value="1"/>
</dbReference>
<evidence type="ECO:0000256" key="1">
    <source>
        <dbReference type="ARBA" id="ARBA00022729"/>
    </source>
</evidence>
<dbReference type="InterPro" id="IPR003760">
    <property type="entry name" value="PnrA-like"/>
</dbReference>
<dbReference type="InterPro" id="IPR006311">
    <property type="entry name" value="TAT_signal"/>
</dbReference>
<evidence type="ECO:0000313" key="4">
    <source>
        <dbReference type="EMBL" id="CAA0109426.1"/>
    </source>
</evidence>
<dbReference type="GO" id="GO:0005886">
    <property type="term" value="C:plasma membrane"/>
    <property type="evidence" value="ECO:0007669"/>
    <property type="project" value="InterPro"/>
</dbReference>
<dbReference type="AlphaFoldDB" id="A0A5S9PXI9"/>
<evidence type="ECO:0000256" key="2">
    <source>
        <dbReference type="SAM" id="SignalP"/>
    </source>
</evidence>
<reference evidence="4 5" key="1">
    <citation type="submission" date="2019-12" db="EMBL/GenBank/DDBJ databases">
        <authorList>
            <person name="Reyes-Prieto M."/>
        </authorList>
    </citation>
    <scope>NUCLEOTIDE SEQUENCE [LARGE SCALE GENOMIC DNA]</scope>
    <source>
        <strain evidence="4">HF14-78462</strain>
    </source>
</reference>
<dbReference type="InterPro" id="IPR052910">
    <property type="entry name" value="ABC-Purine-Binding"/>
</dbReference>
<dbReference type="PANTHER" id="PTHR43208">
    <property type="entry name" value="ABC TRANSPORTER SUBSTRATE-BINDING PROTEIN"/>
    <property type="match status" value="1"/>
</dbReference>
<organism evidence="4 5">
    <name type="scientific">Starkeya nomas</name>
    <dbReference type="NCBI Taxonomy" id="2666134"/>
    <lineage>
        <taxon>Bacteria</taxon>
        <taxon>Pseudomonadati</taxon>
        <taxon>Pseudomonadota</taxon>
        <taxon>Alphaproteobacteria</taxon>
        <taxon>Hyphomicrobiales</taxon>
        <taxon>Xanthobacteraceae</taxon>
        <taxon>Starkeya</taxon>
    </lineage>
</organism>
<dbReference type="RefSeq" id="WP_159600716.1">
    <property type="nucleotide sequence ID" value="NZ_CACSAS010000001.1"/>
</dbReference>
<dbReference type="Pfam" id="PF02608">
    <property type="entry name" value="Bmp"/>
    <property type="match status" value="1"/>
</dbReference>
<dbReference type="EMBL" id="CACSAS010000001">
    <property type="protein sequence ID" value="CAA0109426.1"/>
    <property type="molecule type" value="Genomic_DNA"/>
</dbReference>
<evidence type="ECO:0000259" key="3">
    <source>
        <dbReference type="Pfam" id="PF02608"/>
    </source>
</evidence>
<dbReference type="Proteomes" id="UP000433050">
    <property type="component" value="Unassembled WGS sequence"/>
</dbReference>
<keyword evidence="5" id="KW-1185">Reference proteome</keyword>
<sequence>MTAAMTAAINRRSLLKSTAFGAAALASASWAGRARAAENLVVGVVYVGPRGDFGWSQSHATAVEALKKVPGVTVVEEENVPETLAVSNTMRSMIELDGAKLIFGASFGYFNPFMIDMAKQYPDVQFRHPTTLWSADKHPANLGGYFAYLDQAHYVDGVAAGLSSKTGKIGYIAAKPISLVLRNINSFMLGARLGNPNATVKLIFTGDWSLPVREAEAANALAGAGCDVVACHVDSPKVIVETLERRGVKSCGHNASQASLAPKGFITGAENKYETIYKGFAEALVKGEKLPNVAVGGYDKDMVTNTPYGAGATEEARRAADAAIAALKTGKPIFVGPINDNKGNVIVAAGSSLGNYAPELETTNYLVEGVEGSVT</sequence>
<proteinExistence type="predicted"/>
<dbReference type="Gene3D" id="3.40.50.2300">
    <property type="match status" value="2"/>
</dbReference>
<feature type="chain" id="PRO_5024936976" evidence="2">
    <location>
        <begin position="37"/>
        <end position="375"/>
    </location>
</feature>
<dbReference type="PANTHER" id="PTHR43208:SF1">
    <property type="entry name" value="ABC TRANSPORTER SUBSTRATE-BINDING PROTEIN"/>
    <property type="match status" value="1"/>
</dbReference>
<keyword evidence="1 2" id="KW-0732">Signal</keyword>
<feature type="signal peptide" evidence="2">
    <location>
        <begin position="1"/>
        <end position="36"/>
    </location>
</feature>
<name>A0A5S9PXI9_9HYPH</name>
<accession>A0A5S9PXI9</accession>
<evidence type="ECO:0000313" key="5">
    <source>
        <dbReference type="Proteomes" id="UP000433050"/>
    </source>
</evidence>